<organism evidence="2 3">
    <name type="scientific">Rhipicephalus sanguineus</name>
    <name type="common">Brown dog tick</name>
    <name type="synonym">Ixodes sanguineus</name>
    <dbReference type="NCBI Taxonomy" id="34632"/>
    <lineage>
        <taxon>Eukaryota</taxon>
        <taxon>Metazoa</taxon>
        <taxon>Ecdysozoa</taxon>
        <taxon>Arthropoda</taxon>
        <taxon>Chelicerata</taxon>
        <taxon>Arachnida</taxon>
        <taxon>Acari</taxon>
        <taxon>Parasitiformes</taxon>
        <taxon>Ixodida</taxon>
        <taxon>Ixodoidea</taxon>
        <taxon>Ixodidae</taxon>
        <taxon>Rhipicephalinae</taxon>
        <taxon>Rhipicephalus</taxon>
        <taxon>Rhipicephalus</taxon>
    </lineage>
</organism>
<accession>A0A9D4Q3W8</accession>
<comment type="caution">
    <text evidence="2">The sequence shown here is derived from an EMBL/GenBank/DDBJ whole genome shotgun (WGS) entry which is preliminary data.</text>
</comment>
<feature type="compositionally biased region" description="Polar residues" evidence="1">
    <location>
        <begin position="215"/>
        <end position="224"/>
    </location>
</feature>
<evidence type="ECO:0000313" key="3">
    <source>
        <dbReference type="Proteomes" id="UP000821837"/>
    </source>
</evidence>
<feature type="region of interest" description="Disordered" evidence="1">
    <location>
        <begin position="215"/>
        <end position="251"/>
    </location>
</feature>
<evidence type="ECO:0000256" key="1">
    <source>
        <dbReference type="SAM" id="MobiDB-lite"/>
    </source>
</evidence>
<protein>
    <submittedName>
        <fullName evidence="2">Uncharacterized protein</fullName>
    </submittedName>
</protein>
<reference evidence="2" key="2">
    <citation type="submission" date="2021-09" db="EMBL/GenBank/DDBJ databases">
        <authorList>
            <person name="Jia N."/>
            <person name="Wang J."/>
            <person name="Shi W."/>
            <person name="Du L."/>
            <person name="Sun Y."/>
            <person name="Zhan W."/>
            <person name="Jiang J."/>
            <person name="Wang Q."/>
            <person name="Zhang B."/>
            <person name="Ji P."/>
            <person name="Sakyi L.B."/>
            <person name="Cui X."/>
            <person name="Yuan T."/>
            <person name="Jiang B."/>
            <person name="Yang W."/>
            <person name="Lam T.T.-Y."/>
            <person name="Chang Q."/>
            <person name="Ding S."/>
            <person name="Wang X."/>
            <person name="Zhu J."/>
            <person name="Ruan X."/>
            <person name="Zhao L."/>
            <person name="Wei J."/>
            <person name="Que T."/>
            <person name="Du C."/>
            <person name="Cheng J."/>
            <person name="Dai P."/>
            <person name="Han X."/>
            <person name="Huang E."/>
            <person name="Gao Y."/>
            <person name="Liu J."/>
            <person name="Shao H."/>
            <person name="Ye R."/>
            <person name="Li L."/>
            <person name="Wei W."/>
            <person name="Wang X."/>
            <person name="Wang C."/>
            <person name="Huo Q."/>
            <person name="Li W."/>
            <person name="Guo W."/>
            <person name="Chen H."/>
            <person name="Chen S."/>
            <person name="Zhou L."/>
            <person name="Zhou L."/>
            <person name="Ni X."/>
            <person name="Tian J."/>
            <person name="Zhou Y."/>
            <person name="Sheng Y."/>
            <person name="Liu T."/>
            <person name="Pan Y."/>
            <person name="Xia L."/>
            <person name="Li J."/>
            <person name="Zhao F."/>
            <person name="Cao W."/>
        </authorList>
    </citation>
    <scope>NUCLEOTIDE SEQUENCE</scope>
    <source>
        <strain evidence="2">Rsan-2018</strain>
        <tissue evidence="2">Larvae</tissue>
    </source>
</reference>
<keyword evidence="3" id="KW-1185">Reference proteome</keyword>
<evidence type="ECO:0000313" key="2">
    <source>
        <dbReference type="EMBL" id="KAH7963904.1"/>
    </source>
</evidence>
<dbReference type="EMBL" id="JABSTV010001249">
    <property type="protein sequence ID" value="KAH7963904.1"/>
    <property type="molecule type" value="Genomic_DNA"/>
</dbReference>
<sequence length="357" mass="39981">MATAGVSRVRCGGGTSNRVQFNPAIDLEMLSYMRNANPFRDHREWTSIALKIQDVTNMPFTNRTVRERTYWLLERFAARDRVAIRRSGTEEEYGEREALLQEILDLARESGVTIRAPRRANMPSVRPDSKAPVHNGASTAARKSAALARDDAAKMYFAESTGEGPCTDMEGSATHILDGTASCDDHGDITSIENMHEPPTIVPEVPATPSVVTDTPARANQTGGTAADNVEATASTSNPTTGNGASRARRRNARDTNYAFLEKRLRHDLLLKEKYFALESRRLALEEERLAWEKERSANEGRLVAVLDDTRRETAEQWAEERRMRAEERERDRKERAEERALAAAQQQSLINVVEKL</sequence>
<dbReference type="AlphaFoldDB" id="A0A9D4Q3W8"/>
<proteinExistence type="predicted"/>
<name>A0A9D4Q3W8_RHISA</name>
<dbReference type="Proteomes" id="UP000821837">
    <property type="component" value="Chromosome 3"/>
</dbReference>
<feature type="region of interest" description="Disordered" evidence="1">
    <location>
        <begin position="322"/>
        <end position="341"/>
    </location>
</feature>
<feature type="region of interest" description="Disordered" evidence="1">
    <location>
        <begin position="121"/>
        <end position="141"/>
    </location>
</feature>
<gene>
    <name evidence="2" type="ORF">HPB52_023777</name>
</gene>
<dbReference type="PANTHER" id="PTHR37558">
    <property type="entry name" value="HTH CENPB-TYPE DOMAIN-CONTAINING PROTEIN"/>
    <property type="match status" value="1"/>
</dbReference>
<dbReference type="PANTHER" id="PTHR37558:SF1">
    <property type="entry name" value="HTH CENPB-TYPE DOMAIN-CONTAINING PROTEIN"/>
    <property type="match status" value="1"/>
</dbReference>
<reference evidence="2" key="1">
    <citation type="journal article" date="2020" name="Cell">
        <title>Large-Scale Comparative Analyses of Tick Genomes Elucidate Their Genetic Diversity and Vector Capacities.</title>
        <authorList>
            <consortium name="Tick Genome and Microbiome Consortium (TIGMIC)"/>
            <person name="Jia N."/>
            <person name="Wang J."/>
            <person name="Shi W."/>
            <person name="Du L."/>
            <person name="Sun Y."/>
            <person name="Zhan W."/>
            <person name="Jiang J.F."/>
            <person name="Wang Q."/>
            <person name="Zhang B."/>
            <person name="Ji P."/>
            <person name="Bell-Sakyi L."/>
            <person name="Cui X.M."/>
            <person name="Yuan T.T."/>
            <person name="Jiang B.G."/>
            <person name="Yang W.F."/>
            <person name="Lam T.T."/>
            <person name="Chang Q.C."/>
            <person name="Ding S.J."/>
            <person name="Wang X.J."/>
            <person name="Zhu J.G."/>
            <person name="Ruan X.D."/>
            <person name="Zhao L."/>
            <person name="Wei J.T."/>
            <person name="Ye R.Z."/>
            <person name="Que T.C."/>
            <person name="Du C.H."/>
            <person name="Zhou Y.H."/>
            <person name="Cheng J.X."/>
            <person name="Dai P.F."/>
            <person name="Guo W.B."/>
            <person name="Han X.H."/>
            <person name="Huang E.J."/>
            <person name="Li L.F."/>
            <person name="Wei W."/>
            <person name="Gao Y.C."/>
            <person name="Liu J.Z."/>
            <person name="Shao H.Z."/>
            <person name="Wang X."/>
            <person name="Wang C.C."/>
            <person name="Yang T.C."/>
            <person name="Huo Q.B."/>
            <person name="Li W."/>
            <person name="Chen H.Y."/>
            <person name="Chen S.E."/>
            <person name="Zhou L.G."/>
            <person name="Ni X.B."/>
            <person name="Tian J.H."/>
            <person name="Sheng Y."/>
            <person name="Liu T."/>
            <person name="Pan Y.S."/>
            <person name="Xia L.Y."/>
            <person name="Li J."/>
            <person name="Zhao F."/>
            <person name="Cao W.C."/>
        </authorList>
    </citation>
    <scope>NUCLEOTIDE SEQUENCE</scope>
    <source>
        <strain evidence="2">Rsan-2018</strain>
    </source>
</reference>